<proteinExistence type="predicted"/>
<dbReference type="RefSeq" id="WP_108369881.1">
    <property type="nucleotide sequence ID" value="NZ_CP028811.1"/>
</dbReference>
<dbReference type="InterPro" id="IPR001789">
    <property type="entry name" value="Sig_transdc_resp-reg_receiver"/>
</dbReference>
<keyword evidence="5" id="KW-1185">Reference proteome</keyword>
<keyword evidence="4" id="KW-0238">DNA-binding</keyword>
<sequence length="233" mass="27193">MTIKAIALDDEPPALAILENFCRKVEYVDLQKTFTKAEEALKYLKKYPVDLLFLDINMPSISGIDFHKKIPHKTMVIFTTAYSEFAVEGFNLSAMDYLLKPISQPRFLQSMERVKAQMELENQNQKIEEQFLFVRADYSLMKIPLKDILFVEGLDDYLKIHIDNQKTVVARMTMKSITEKLPASEFARVHRSFIVPMSKIEKIRNKVIFIRDEEIPISASYEKEFLARIQKDD</sequence>
<dbReference type="SUPFAM" id="SSF52172">
    <property type="entry name" value="CheY-like"/>
    <property type="match status" value="1"/>
</dbReference>
<dbReference type="InterPro" id="IPR011006">
    <property type="entry name" value="CheY-like_superfamily"/>
</dbReference>
<dbReference type="AlphaFoldDB" id="A0A2S0RC83"/>
<protein>
    <submittedName>
        <fullName evidence="4">DNA-binding response regulator</fullName>
    </submittedName>
</protein>
<dbReference type="PANTHER" id="PTHR37299:SF1">
    <property type="entry name" value="STAGE 0 SPORULATION PROTEIN A HOMOLOG"/>
    <property type="match status" value="1"/>
</dbReference>
<keyword evidence="1" id="KW-0597">Phosphoprotein</keyword>
<accession>A0A2S0RC83</accession>
<dbReference type="Gene3D" id="2.40.50.1020">
    <property type="entry name" value="LytTr DNA-binding domain"/>
    <property type="match status" value="1"/>
</dbReference>
<feature type="modified residue" description="4-aspartylphosphate" evidence="1">
    <location>
        <position position="55"/>
    </location>
</feature>
<dbReference type="Pfam" id="PF00072">
    <property type="entry name" value="Response_reg"/>
    <property type="match status" value="1"/>
</dbReference>
<dbReference type="OrthoDB" id="2168082at2"/>
<evidence type="ECO:0000256" key="1">
    <source>
        <dbReference type="PROSITE-ProRule" id="PRU00169"/>
    </source>
</evidence>
<evidence type="ECO:0000313" key="4">
    <source>
        <dbReference type="EMBL" id="AWA29296.1"/>
    </source>
</evidence>
<feature type="domain" description="HTH LytTR-type" evidence="3">
    <location>
        <begin position="133"/>
        <end position="231"/>
    </location>
</feature>
<dbReference type="GO" id="GO:0003677">
    <property type="term" value="F:DNA binding"/>
    <property type="evidence" value="ECO:0007669"/>
    <property type="project" value="UniProtKB-KW"/>
</dbReference>
<dbReference type="PROSITE" id="PS50110">
    <property type="entry name" value="RESPONSE_REGULATORY"/>
    <property type="match status" value="1"/>
</dbReference>
<evidence type="ECO:0000259" key="2">
    <source>
        <dbReference type="PROSITE" id="PS50110"/>
    </source>
</evidence>
<dbReference type="SMART" id="SM00448">
    <property type="entry name" value="REC"/>
    <property type="match status" value="1"/>
</dbReference>
<organism evidence="4 5">
    <name type="scientific">Flavobacterium magnum</name>
    <dbReference type="NCBI Taxonomy" id="2162713"/>
    <lineage>
        <taxon>Bacteria</taxon>
        <taxon>Pseudomonadati</taxon>
        <taxon>Bacteroidota</taxon>
        <taxon>Flavobacteriia</taxon>
        <taxon>Flavobacteriales</taxon>
        <taxon>Flavobacteriaceae</taxon>
        <taxon>Flavobacterium</taxon>
    </lineage>
</organism>
<evidence type="ECO:0000259" key="3">
    <source>
        <dbReference type="PROSITE" id="PS50930"/>
    </source>
</evidence>
<feature type="domain" description="Response regulatory" evidence="2">
    <location>
        <begin position="4"/>
        <end position="115"/>
    </location>
</feature>
<dbReference type="PANTHER" id="PTHR37299">
    <property type="entry name" value="TRANSCRIPTIONAL REGULATOR-RELATED"/>
    <property type="match status" value="1"/>
</dbReference>
<dbReference type="SMART" id="SM00850">
    <property type="entry name" value="LytTR"/>
    <property type="match status" value="1"/>
</dbReference>
<dbReference type="PROSITE" id="PS50930">
    <property type="entry name" value="HTH_LYTTR"/>
    <property type="match status" value="1"/>
</dbReference>
<dbReference type="Pfam" id="PF04397">
    <property type="entry name" value="LytTR"/>
    <property type="match status" value="1"/>
</dbReference>
<reference evidence="4 5" key="1">
    <citation type="submission" date="2018-04" db="EMBL/GenBank/DDBJ databases">
        <title>Genome sequencing of Flavobacterium sp. HYN0048.</title>
        <authorList>
            <person name="Yi H."/>
            <person name="Baek C."/>
        </authorList>
    </citation>
    <scope>NUCLEOTIDE SEQUENCE [LARGE SCALE GENOMIC DNA]</scope>
    <source>
        <strain evidence="4 5">HYN0048</strain>
    </source>
</reference>
<evidence type="ECO:0000313" key="5">
    <source>
        <dbReference type="Proteomes" id="UP000244193"/>
    </source>
</evidence>
<dbReference type="Gene3D" id="3.40.50.2300">
    <property type="match status" value="1"/>
</dbReference>
<dbReference type="KEGG" id="fmg:HYN48_03880"/>
<gene>
    <name evidence="4" type="ORF">HYN48_03880</name>
</gene>
<dbReference type="InterPro" id="IPR007492">
    <property type="entry name" value="LytTR_DNA-bd_dom"/>
</dbReference>
<dbReference type="InterPro" id="IPR046947">
    <property type="entry name" value="LytR-like"/>
</dbReference>
<dbReference type="Proteomes" id="UP000244193">
    <property type="component" value="Chromosome"/>
</dbReference>
<name>A0A2S0RC83_9FLAO</name>
<dbReference type="EMBL" id="CP028811">
    <property type="protein sequence ID" value="AWA29296.1"/>
    <property type="molecule type" value="Genomic_DNA"/>
</dbReference>
<dbReference type="GO" id="GO:0000156">
    <property type="term" value="F:phosphorelay response regulator activity"/>
    <property type="evidence" value="ECO:0007669"/>
    <property type="project" value="InterPro"/>
</dbReference>